<dbReference type="InterPro" id="IPR005893">
    <property type="entry name" value="PotA-like"/>
</dbReference>
<comment type="subunit">
    <text evidence="8">The complex is composed of two ATP-binding proteins (PotA), two transmembrane proteins (PotB and PotC) and a solute-binding protein (PotD).</text>
</comment>
<keyword evidence="1 8" id="KW-0813">Transport</keyword>
<dbReference type="FunFam" id="3.40.50.300:FF:000133">
    <property type="entry name" value="Spermidine/putrescine import ATP-binding protein PotA"/>
    <property type="match status" value="1"/>
</dbReference>
<comment type="function">
    <text evidence="8">Part of the ABC transporter complex PotABCD involved in spermidine/putrescine import. Responsible for energy coupling to the transport system.</text>
</comment>
<dbReference type="InterPro" id="IPR013611">
    <property type="entry name" value="Transp-assoc_OB_typ2"/>
</dbReference>
<evidence type="ECO:0000256" key="3">
    <source>
        <dbReference type="ARBA" id="ARBA00022519"/>
    </source>
</evidence>
<evidence type="ECO:0000256" key="4">
    <source>
        <dbReference type="ARBA" id="ARBA00022741"/>
    </source>
</evidence>
<dbReference type="GO" id="GO:0043190">
    <property type="term" value="C:ATP-binding cassette (ABC) transporter complex"/>
    <property type="evidence" value="ECO:0007669"/>
    <property type="project" value="InterPro"/>
</dbReference>
<keyword evidence="2 8" id="KW-1003">Cell membrane</keyword>
<name>A0A0A0HIA7_9RHOB</name>
<evidence type="ECO:0000256" key="6">
    <source>
        <dbReference type="ARBA" id="ARBA00022967"/>
    </source>
</evidence>
<dbReference type="GO" id="GO:0016887">
    <property type="term" value="F:ATP hydrolysis activity"/>
    <property type="evidence" value="ECO:0007669"/>
    <property type="project" value="InterPro"/>
</dbReference>
<dbReference type="SUPFAM" id="SSF52540">
    <property type="entry name" value="P-loop containing nucleoside triphosphate hydrolases"/>
    <property type="match status" value="1"/>
</dbReference>
<evidence type="ECO:0000256" key="7">
    <source>
        <dbReference type="ARBA" id="ARBA00023136"/>
    </source>
</evidence>
<dbReference type="InterPro" id="IPR003593">
    <property type="entry name" value="AAA+_ATPase"/>
</dbReference>
<dbReference type="SMART" id="SM00382">
    <property type="entry name" value="AAA"/>
    <property type="match status" value="1"/>
</dbReference>
<dbReference type="InterPro" id="IPR050093">
    <property type="entry name" value="ABC_SmlMolc_Importer"/>
</dbReference>
<dbReference type="PATRIC" id="fig|1288298.3.peg.3002"/>
<comment type="similarity">
    <text evidence="8">Belongs to the ABC transporter superfamily. Spermidine/putrescine importer (TC 3.A.1.11.1) family.</text>
</comment>
<dbReference type="eggNOG" id="COG3842">
    <property type="taxonomic scope" value="Bacteria"/>
</dbReference>
<gene>
    <name evidence="8" type="primary">potA</name>
    <name evidence="10" type="ORF">rosmuc_02989</name>
</gene>
<dbReference type="GO" id="GO:0015417">
    <property type="term" value="F:ABC-type polyamine transporter activity"/>
    <property type="evidence" value="ECO:0007669"/>
    <property type="project" value="UniProtKB-EC"/>
</dbReference>
<dbReference type="EMBL" id="AONH01000016">
    <property type="protein sequence ID" value="KGM86696.1"/>
    <property type="molecule type" value="Genomic_DNA"/>
</dbReference>
<accession>A0A0A0HIA7</accession>
<comment type="caution">
    <text evidence="10">The sequence shown here is derived from an EMBL/GenBank/DDBJ whole genome shotgun (WGS) entry which is preliminary data.</text>
</comment>
<dbReference type="PROSITE" id="PS50893">
    <property type="entry name" value="ABC_TRANSPORTER_2"/>
    <property type="match status" value="1"/>
</dbReference>
<evidence type="ECO:0000256" key="5">
    <source>
        <dbReference type="ARBA" id="ARBA00022840"/>
    </source>
</evidence>
<keyword evidence="7 8" id="KW-0472">Membrane</keyword>
<proteinExistence type="inferred from homology"/>
<dbReference type="EC" id="7.6.2.11" evidence="8"/>
<sequence>MTPSDRFISIRSVSKRFGAFTAIEDISMDIGQGEFFSLLGASGCGKTTLLRMLAGFEAPSKGEIFIDDQPMSDVPPHHRPVNMVFQSYAIFPHLNVRDNIAYGLRKQKLASTRRAEMVEEMLDLIKLPGYGNRKANELSGGQRQRIALARALILRPKVLLLDEPLGALDKQLREQMQLELRALQRQVGITFVFVTHDQEEALTLSDRIAVMSGGKVLQVDTPAGLYETPRTRAVASFIGTMNFFRGTVRRNGSVMAAIEAEGLGTIPMATAQLTKPDGAPVQIALRPEKFSLSPKRPEGGLAVEGRLRTAAYMGERSQYYLSIPGKAEPVAVSAPNSHRLMGGHDLPEGQALWLSWSPESIVMLDID</sequence>
<dbReference type="PANTHER" id="PTHR42781">
    <property type="entry name" value="SPERMIDINE/PUTRESCINE IMPORT ATP-BINDING PROTEIN POTA"/>
    <property type="match status" value="1"/>
</dbReference>
<dbReference type="Gene3D" id="3.40.50.300">
    <property type="entry name" value="P-loop containing nucleotide triphosphate hydrolases"/>
    <property type="match status" value="1"/>
</dbReference>
<dbReference type="HOGENOM" id="CLU_000604_1_1_5"/>
<dbReference type="PROSITE" id="PS00211">
    <property type="entry name" value="ABC_TRANSPORTER_1"/>
    <property type="match status" value="1"/>
</dbReference>
<dbReference type="InterPro" id="IPR008995">
    <property type="entry name" value="Mo/tungstate-bd_C_term_dom"/>
</dbReference>
<keyword evidence="6 8" id="KW-1278">Translocase</keyword>
<dbReference type="OrthoDB" id="9802264at2"/>
<dbReference type="InterPro" id="IPR003439">
    <property type="entry name" value="ABC_transporter-like_ATP-bd"/>
</dbReference>
<dbReference type="NCBIfam" id="TIGR01187">
    <property type="entry name" value="potA"/>
    <property type="match status" value="1"/>
</dbReference>
<evidence type="ECO:0000313" key="10">
    <source>
        <dbReference type="EMBL" id="KGM86696.1"/>
    </source>
</evidence>
<evidence type="ECO:0000256" key="1">
    <source>
        <dbReference type="ARBA" id="ARBA00022448"/>
    </source>
</evidence>
<dbReference type="InterPro" id="IPR027417">
    <property type="entry name" value="P-loop_NTPase"/>
</dbReference>
<dbReference type="STRING" id="215743.ROSMUCSMR3_03634"/>
<dbReference type="PANTHER" id="PTHR42781:SF5">
    <property type="entry name" value="PUTRESCINE TRANSPORT ATP-BINDING PROTEIN POTG"/>
    <property type="match status" value="1"/>
</dbReference>
<dbReference type="GO" id="GO:0005524">
    <property type="term" value="F:ATP binding"/>
    <property type="evidence" value="ECO:0007669"/>
    <property type="project" value="UniProtKB-KW"/>
</dbReference>
<dbReference type="InterPro" id="IPR017871">
    <property type="entry name" value="ABC_transporter-like_CS"/>
</dbReference>
<keyword evidence="5 8" id="KW-0067">ATP-binding</keyword>
<keyword evidence="4 8" id="KW-0547">Nucleotide-binding</keyword>
<protein>
    <recommendedName>
        <fullName evidence="8">Spermidine/putrescine import ATP-binding protein PotA</fullName>
        <ecNumber evidence="8">7.6.2.11</ecNumber>
    </recommendedName>
</protein>
<dbReference type="SUPFAM" id="SSF50331">
    <property type="entry name" value="MOP-like"/>
    <property type="match status" value="1"/>
</dbReference>
<dbReference type="Pfam" id="PF00005">
    <property type="entry name" value="ABC_tran"/>
    <property type="match status" value="1"/>
</dbReference>
<evidence type="ECO:0000259" key="9">
    <source>
        <dbReference type="PROSITE" id="PS50893"/>
    </source>
</evidence>
<organism evidence="10 11">
    <name type="scientific">Roseovarius mucosus DSM 17069</name>
    <dbReference type="NCBI Taxonomy" id="1288298"/>
    <lineage>
        <taxon>Bacteria</taxon>
        <taxon>Pseudomonadati</taxon>
        <taxon>Pseudomonadota</taxon>
        <taxon>Alphaproteobacteria</taxon>
        <taxon>Rhodobacterales</taxon>
        <taxon>Roseobacteraceae</taxon>
        <taxon>Roseovarius</taxon>
    </lineage>
</organism>
<dbReference type="Pfam" id="PF08402">
    <property type="entry name" value="TOBE_2"/>
    <property type="match status" value="1"/>
</dbReference>
<reference evidence="10 11" key="1">
    <citation type="submission" date="2013-01" db="EMBL/GenBank/DDBJ databases">
        <authorList>
            <person name="Fiebig A."/>
            <person name="Goeker M."/>
            <person name="Klenk H.-P.P."/>
        </authorList>
    </citation>
    <scope>NUCLEOTIDE SEQUENCE [LARGE SCALE GENOMIC DNA]</scope>
    <source>
        <strain evidence="10 11">DSM 17069</strain>
    </source>
</reference>
<feature type="domain" description="ABC transporter" evidence="9">
    <location>
        <begin position="8"/>
        <end position="238"/>
    </location>
</feature>
<comment type="catalytic activity">
    <reaction evidence="8">
        <text>ATP + H2O + polyamine-[polyamine-binding protein]Side 1 = ADP + phosphate + polyamineSide 2 + [polyamine-binding protein]Side 1.</text>
        <dbReference type="EC" id="7.6.2.11"/>
    </reaction>
</comment>
<dbReference type="Gene3D" id="2.40.50.100">
    <property type="match status" value="1"/>
</dbReference>
<evidence type="ECO:0000256" key="2">
    <source>
        <dbReference type="ARBA" id="ARBA00022475"/>
    </source>
</evidence>
<evidence type="ECO:0000256" key="8">
    <source>
        <dbReference type="RuleBase" id="RU364083"/>
    </source>
</evidence>
<dbReference type="GO" id="GO:0015847">
    <property type="term" value="P:putrescine transport"/>
    <property type="evidence" value="ECO:0007669"/>
    <property type="project" value="UniProtKB-ARBA"/>
</dbReference>
<dbReference type="AlphaFoldDB" id="A0A0A0HIA7"/>
<evidence type="ECO:0000313" key="11">
    <source>
        <dbReference type="Proteomes" id="UP000030021"/>
    </source>
</evidence>
<keyword evidence="3" id="KW-0997">Cell inner membrane</keyword>
<dbReference type="Proteomes" id="UP000030021">
    <property type="component" value="Unassembled WGS sequence"/>
</dbReference>